<evidence type="ECO:0000313" key="2">
    <source>
        <dbReference type="EMBL" id="QHA01072.1"/>
    </source>
</evidence>
<dbReference type="InterPro" id="IPR050469">
    <property type="entry name" value="Diguanylate_Cyclase"/>
</dbReference>
<dbReference type="InterPro" id="IPR000160">
    <property type="entry name" value="GGDEF_dom"/>
</dbReference>
<proteinExistence type="predicted"/>
<evidence type="ECO:0000313" key="3">
    <source>
        <dbReference type="Proteomes" id="UP000430508"/>
    </source>
</evidence>
<dbReference type="PANTHER" id="PTHR45138:SF9">
    <property type="entry name" value="DIGUANYLATE CYCLASE DGCM-RELATED"/>
    <property type="match status" value="1"/>
</dbReference>
<accession>A0A857DKN7</accession>
<protein>
    <submittedName>
        <fullName evidence="2">Diguanylate cyclase</fullName>
    </submittedName>
</protein>
<dbReference type="EMBL" id="CP046996">
    <property type="protein sequence ID" value="QHA01072.1"/>
    <property type="molecule type" value="Genomic_DNA"/>
</dbReference>
<sequence length="269" mass="30809">MIFDSLTQAVASIGMLQKYYPVTRIWDGSHKQMLYESEETDNPKEAPVSFEGFHEATFSIRENDGLLEIVTSIPITIGGQTCCLELIHLGDMRTGSTSLEHMQKLAITDPLTNLYNRRYIDEQLPIDLERTFRNSDPISFIYADIDFFKKVNDQYGHIAGDHILKQIACVFLRHIRRKDGWVARYGGDELLVCLPELSRNTVVKIANRLRHSVESKRFYINDIHIKITCSFGVQTIDKTSGVHTVDQVVELMDKKLYQAKKKGRNKVAL</sequence>
<dbReference type="InterPro" id="IPR029787">
    <property type="entry name" value="Nucleotide_cyclase"/>
</dbReference>
<evidence type="ECO:0000259" key="1">
    <source>
        <dbReference type="PROSITE" id="PS50887"/>
    </source>
</evidence>
<name>A0A857DKN7_9FIRM</name>
<dbReference type="NCBIfam" id="TIGR00254">
    <property type="entry name" value="GGDEF"/>
    <property type="match status" value="1"/>
</dbReference>
<organism evidence="2 3">
    <name type="scientific">Dehalobacter restrictus</name>
    <dbReference type="NCBI Taxonomy" id="55583"/>
    <lineage>
        <taxon>Bacteria</taxon>
        <taxon>Bacillati</taxon>
        <taxon>Bacillota</taxon>
        <taxon>Clostridia</taxon>
        <taxon>Eubacteriales</taxon>
        <taxon>Desulfitobacteriaceae</taxon>
        <taxon>Dehalobacter</taxon>
    </lineage>
</organism>
<dbReference type="SUPFAM" id="SSF55073">
    <property type="entry name" value="Nucleotide cyclase"/>
    <property type="match status" value="1"/>
</dbReference>
<dbReference type="GO" id="GO:0052621">
    <property type="term" value="F:diguanylate cyclase activity"/>
    <property type="evidence" value="ECO:0007669"/>
    <property type="project" value="TreeGrafter"/>
</dbReference>
<dbReference type="Pfam" id="PF00990">
    <property type="entry name" value="GGDEF"/>
    <property type="match status" value="1"/>
</dbReference>
<dbReference type="RefSeq" id="WP_158208424.1">
    <property type="nucleotide sequence ID" value="NZ_CP046996.1"/>
</dbReference>
<feature type="domain" description="GGDEF" evidence="1">
    <location>
        <begin position="136"/>
        <end position="269"/>
    </location>
</feature>
<dbReference type="FunFam" id="3.30.70.270:FF:000001">
    <property type="entry name" value="Diguanylate cyclase domain protein"/>
    <property type="match status" value="1"/>
</dbReference>
<dbReference type="PROSITE" id="PS50887">
    <property type="entry name" value="GGDEF"/>
    <property type="match status" value="1"/>
</dbReference>
<reference evidence="2 3" key="1">
    <citation type="submission" date="2019-12" db="EMBL/GenBank/DDBJ databases">
        <title>Sequence classification of anaerobic respiratory reductive dehalogenases: First we see many, then we see few.</title>
        <authorList>
            <person name="Molenda O."/>
            <person name="Puentes Jacome L.A."/>
            <person name="Cao X."/>
            <person name="Nesbo C.L."/>
            <person name="Tang S."/>
            <person name="Morson N."/>
            <person name="Patron J."/>
            <person name="Lomheim L."/>
            <person name="Wishart D.S."/>
            <person name="Edwards E.A."/>
        </authorList>
    </citation>
    <scope>NUCLEOTIDE SEQUENCE [LARGE SCALE GENOMIC DNA]</scope>
    <source>
        <strain evidence="2 3">12DCA</strain>
    </source>
</reference>
<dbReference type="InterPro" id="IPR043128">
    <property type="entry name" value="Rev_trsase/Diguanyl_cyclase"/>
</dbReference>
<gene>
    <name evidence="2" type="ORF">GQ588_10730</name>
</gene>
<dbReference type="SMART" id="SM00267">
    <property type="entry name" value="GGDEF"/>
    <property type="match status" value="1"/>
</dbReference>
<dbReference type="PANTHER" id="PTHR45138">
    <property type="entry name" value="REGULATORY COMPONENTS OF SENSORY TRANSDUCTION SYSTEM"/>
    <property type="match status" value="1"/>
</dbReference>
<dbReference type="Gene3D" id="3.30.70.270">
    <property type="match status" value="1"/>
</dbReference>
<dbReference type="AlphaFoldDB" id="A0A857DKN7"/>
<dbReference type="CDD" id="cd01949">
    <property type="entry name" value="GGDEF"/>
    <property type="match status" value="1"/>
</dbReference>
<dbReference type="Proteomes" id="UP000430508">
    <property type="component" value="Chromosome"/>
</dbReference>